<name>A0A5S4YM05_9BRAD</name>
<dbReference type="Proteomes" id="UP000324797">
    <property type="component" value="Unassembled WGS sequence"/>
</dbReference>
<reference evidence="1 2" key="1">
    <citation type="submission" date="2019-08" db="EMBL/GenBank/DDBJ databases">
        <title>Bradyrhizobium hipponensis sp. nov., a rhizobium isolated from a Lupinus angustifolius root nodule in Tunisia.</title>
        <authorList>
            <person name="Off K."/>
            <person name="Rejili M."/>
            <person name="Mars M."/>
            <person name="Brachmann A."/>
            <person name="Marin M."/>
        </authorList>
    </citation>
    <scope>NUCLEOTIDE SEQUENCE [LARGE SCALE GENOMIC DNA]</scope>
    <source>
        <strain evidence="2">aSej3</strain>
    </source>
</reference>
<accession>A0A5S4YM05</accession>
<gene>
    <name evidence="1" type="ORF">FXV83_16970</name>
</gene>
<proteinExistence type="predicted"/>
<evidence type="ECO:0000313" key="1">
    <source>
        <dbReference type="EMBL" id="TYO65400.1"/>
    </source>
</evidence>
<dbReference type="AlphaFoldDB" id="A0A5S4YM05"/>
<comment type="caution">
    <text evidence="1">The sequence shown here is derived from an EMBL/GenBank/DDBJ whole genome shotgun (WGS) entry which is preliminary data.</text>
</comment>
<dbReference type="EMBL" id="VSTH01000052">
    <property type="protein sequence ID" value="TYO65400.1"/>
    <property type="molecule type" value="Genomic_DNA"/>
</dbReference>
<evidence type="ECO:0000313" key="2">
    <source>
        <dbReference type="Proteomes" id="UP000324797"/>
    </source>
</evidence>
<organism evidence="1 2">
    <name type="scientific">Bradyrhizobium hipponense</name>
    <dbReference type="NCBI Taxonomy" id="2605638"/>
    <lineage>
        <taxon>Bacteria</taxon>
        <taxon>Pseudomonadati</taxon>
        <taxon>Pseudomonadota</taxon>
        <taxon>Alphaproteobacteria</taxon>
        <taxon>Hyphomicrobiales</taxon>
        <taxon>Nitrobacteraceae</taxon>
        <taxon>Bradyrhizobium</taxon>
    </lineage>
</organism>
<protein>
    <submittedName>
        <fullName evidence="1">Uncharacterized protein</fullName>
    </submittedName>
</protein>
<sequence length="62" mass="7658">MASIDDRLNEIRYVRNDIWRYRRRLQSELSDLERKILEERLLERQSAFERLLATTFPFTLTL</sequence>
<keyword evidence="2" id="KW-1185">Reference proteome</keyword>